<dbReference type="RefSeq" id="WP_163791706.1">
    <property type="nucleotide sequence ID" value="NZ_AP022587.1"/>
</dbReference>
<keyword evidence="2" id="KW-1185">Reference proteome</keyword>
<gene>
    <name evidence="1" type="ORF">MSTO_43390</name>
</gene>
<reference evidence="1 2" key="1">
    <citation type="journal article" date="2019" name="Emerg. Microbes Infect.">
        <title>Comprehensive subspecies identification of 175 nontuberculous mycobacteria species based on 7547 genomic profiles.</title>
        <authorList>
            <person name="Matsumoto Y."/>
            <person name="Kinjo T."/>
            <person name="Motooka D."/>
            <person name="Nabeya D."/>
            <person name="Jung N."/>
            <person name="Uechi K."/>
            <person name="Horii T."/>
            <person name="Iida T."/>
            <person name="Fujita J."/>
            <person name="Nakamura S."/>
        </authorList>
    </citation>
    <scope>NUCLEOTIDE SEQUENCE [LARGE SCALE GENOMIC DNA]</scope>
    <source>
        <strain evidence="1 2">JCM 17783</strain>
    </source>
</reference>
<dbReference type="KEGG" id="msto:MSTO_43390"/>
<protein>
    <submittedName>
        <fullName evidence="1">Uncharacterized protein</fullName>
    </submittedName>
</protein>
<evidence type="ECO:0000313" key="1">
    <source>
        <dbReference type="EMBL" id="BBY24134.1"/>
    </source>
</evidence>
<proteinExistence type="predicted"/>
<evidence type="ECO:0000313" key="2">
    <source>
        <dbReference type="Proteomes" id="UP000467130"/>
    </source>
</evidence>
<name>A0A7I7QCS3_9MYCO</name>
<dbReference type="AlphaFoldDB" id="A0A7I7QCS3"/>
<dbReference type="Proteomes" id="UP000467130">
    <property type="component" value="Chromosome"/>
</dbReference>
<dbReference type="EMBL" id="AP022587">
    <property type="protein sequence ID" value="BBY24134.1"/>
    <property type="molecule type" value="Genomic_DNA"/>
</dbReference>
<organism evidence="1 2">
    <name type="scientific">Mycobacterium stomatepiae</name>
    <dbReference type="NCBI Taxonomy" id="470076"/>
    <lineage>
        <taxon>Bacteria</taxon>
        <taxon>Bacillati</taxon>
        <taxon>Actinomycetota</taxon>
        <taxon>Actinomycetes</taxon>
        <taxon>Mycobacteriales</taxon>
        <taxon>Mycobacteriaceae</taxon>
        <taxon>Mycobacterium</taxon>
        <taxon>Mycobacterium simiae complex</taxon>
    </lineage>
</organism>
<sequence>MNELTHIPVPPEATWVGEWVPYDADSVPHSWVRHFTVRKWTVDTFLQDPAEIELVGAQFPDGSIEMFICLESALYLDAGEGFMMSTTVSRAAEELERTQGGRR</sequence>
<accession>A0A7I7QCS3</accession>